<dbReference type="Pfam" id="PF05450">
    <property type="entry name" value="Nicastrin"/>
    <property type="match status" value="1"/>
</dbReference>
<keyword evidence="9" id="KW-0325">Glycoprotein</keyword>
<reference evidence="12 13" key="1">
    <citation type="submission" date="2016-08" db="EMBL/GenBank/DDBJ databases">
        <title>Genomes of anaerobic fungi encode conserved fungal cellulosomes for biomass hydrolysis.</title>
        <authorList>
            <consortium name="DOE Joint Genome Institute"/>
            <person name="Haitjema C.H."/>
            <person name="Gilmore S.P."/>
            <person name="Henske J.K."/>
            <person name="Solomon K.V."/>
            <person name="De Groot R."/>
            <person name="Kuo A."/>
            <person name="Mondo S.J."/>
            <person name="Salamov A.A."/>
            <person name="Labutti K."/>
            <person name="Zhao Z."/>
            <person name="Chiniquy J."/>
            <person name="Barry K."/>
            <person name="Brewer H.M."/>
            <person name="Purvine S.O."/>
            <person name="Wright A.T."/>
            <person name="Boxma B."/>
            <person name="Van Alen T."/>
            <person name="Hackstein J.H."/>
            <person name="Baker S.E."/>
            <person name="Grigoriev I.V."/>
            <person name="O'Malley M.A."/>
        </authorList>
    </citation>
    <scope>NUCLEOTIDE SEQUENCE [LARGE SCALE GENOMIC DNA]</scope>
    <source>
        <strain evidence="13">finn</strain>
    </source>
</reference>
<name>A0A1Y1VNJ5_9FUNG</name>
<dbReference type="PANTHER" id="PTHR21092">
    <property type="entry name" value="NICASTRIN"/>
    <property type="match status" value="1"/>
</dbReference>
<evidence type="ECO:0000313" key="12">
    <source>
        <dbReference type="EMBL" id="ORX60984.1"/>
    </source>
</evidence>
<evidence type="ECO:0000256" key="2">
    <source>
        <dbReference type="ARBA" id="ARBA00007717"/>
    </source>
</evidence>
<dbReference type="AlphaFoldDB" id="A0A1Y1VNJ5"/>
<dbReference type="GO" id="GO:0016485">
    <property type="term" value="P:protein processing"/>
    <property type="evidence" value="ECO:0007669"/>
    <property type="project" value="InterPro"/>
</dbReference>
<feature type="transmembrane region" description="Helical" evidence="10">
    <location>
        <begin position="658"/>
        <end position="678"/>
    </location>
</feature>
<dbReference type="InterPro" id="IPR008710">
    <property type="entry name" value="Nicastrin"/>
</dbReference>
<proteinExistence type="inferred from homology"/>
<dbReference type="PANTHER" id="PTHR21092:SF0">
    <property type="entry name" value="NICASTRIN"/>
    <property type="match status" value="1"/>
</dbReference>
<dbReference type="InterPro" id="IPR041084">
    <property type="entry name" value="Ncstrn_small"/>
</dbReference>
<comment type="caution">
    <text evidence="12">The sequence shown here is derived from an EMBL/GenBank/DDBJ whole genome shotgun (WGS) entry which is preliminary data.</text>
</comment>
<keyword evidence="5" id="KW-0732">Signal</keyword>
<dbReference type="Gene3D" id="3.40.630.10">
    <property type="entry name" value="Zn peptidases"/>
    <property type="match status" value="1"/>
</dbReference>
<evidence type="ECO:0000256" key="7">
    <source>
        <dbReference type="ARBA" id="ARBA00022989"/>
    </source>
</evidence>
<evidence type="ECO:0000256" key="10">
    <source>
        <dbReference type="SAM" id="Phobius"/>
    </source>
</evidence>
<keyword evidence="8 10" id="KW-0472">Membrane</keyword>
<protein>
    <recommendedName>
        <fullName evidence="3">Nicastrin</fullName>
    </recommendedName>
</protein>
<sequence>MEQELNNVVFPKYLNATSEIGSKSSSSASIIYRISTNEEFEIFKKSNLKGKFAVVLQADLINKKNLRDLEATNKVEGLIVIYDDTKEPVPYSPDKECPNCEFGMYTEGEKANYKWNPYGDGLLYEYFSFPIYGMSLDKPYEVEGVNAIIKADEFNKKRNYKKYPLYSIKFDSFMYASKNSETCLSRDHCDPIGGNSVWGTYSKQINPDDGKKIVIVSSQIDGNSLFHDNTIGTNSQIGGFVANLAIADALSKSEVLPEQFQNHIVFTFFSGESYGYGGSQRFVKDISSYECKSHDYNSNYMCSQFSSCQDPCMYVDDFKNITLNNIKGIIELNQLTCSGCDDINNPAYYMHVDDETDPETLKITNLISRVYSTYEDSYSSYNIKPAWEGLEKNLGLPPASAQSFLKKQKIPAVVIGDFQTEYTNKHYHSGFDVESDSVKYDNTVCKTADIIAKAIWLYAQNKESDLEINSIPPSVSVDCQYVNDLIHCLSNNITCSLTSKLIASNNGATLNSEVSKISHYSGVFNGVSLSGAINSNYNYDSWIANYAIIKSTGRNTTIPCTIINDCLDLEYPNYKDLDKDAKAKIDALPYSLRNYQCILGYCIEGRSYAHPAYGIGIEHDAKKDLFYINDRNLPNWTESRWDKNRLTIYFVSSKTFQFIELLIGILSIILTICGYYYIKNYAKRNMKIA</sequence>
<evidence type="ECO:0000313" key="13">
    <source>
        <dbReference type="Proteomes" id="UP000193719"/>
    </source>
</evidence>
<dbReference type="STRING" id="1754191.A0A1Y1VNJ5"/>
<gene>
    <name evidence="12" type="ORF">BCR36DRAFT_407970</name>
</gene>
<comment type="subcellular location">
    <subcellularLocation>
        <location evidence="1">Membrane</location>
        <topology evidence="1">Single-pass type I membrane protein</topology>
    </subcellularLocation>
</comment>
<dbReference type="OrthoDB" id="10265862at2759"/>
<comment type="similarity">
    <text evidence="2">Belongs to the nicastrin family.</text>
</comment>
<keyword evidence="4 10" id="KW-0812">Transmembrane</keyword>
<organism evidence="12 13">
    <name type="scientific">Piromyces finnis</name>
    <dbReference type="NCBI Taxonomy" id="1754191"/>
    <lineage>
        <taxon>Eukaryota</taxon>
        <taxon>Fungi</taxon>
        <taxon>Fungi incertae sedis</taxon>
        <taxon>Chytridiomycota</taxon>
        <taxon>Chytridiomycota incertae sedis</taxon>
        <taxon>Neocallimastigomycetes</taxon>
        <taxon>Neocallimastigales</taxon>
        <taxon>Neocallimastigaceae</taxon>
        <taxon>Piromyces</taxon>
    </lineage>
</organism>
<dbReference type="GO" id="GO:0005886">
    <property type="term" value="C:plasma membrane"/>
    <property type="evidence" value="ECO:0007669"/>
    <property type="project" value="TreeGrafter"/>
</dbReference>
<feature type="domain" description="Nicastrin small lobe" evidence="11">
    <location>
        <begin position="12"/>
        <end position="176"/>
    </location>
</feature>
<evidence type="ECO:0000256" key="6">
    <source>
        <dbReference type="ARBA" id="ARBA00022976"/>
    </source>
</evidence>
<evidence type="ECO:0000256" key="3">
    <source>
        <dbReference type="ARBA" id="ARBA00015303"/>
    </source>
</evidence>
<dbReference type="Pfam" id="PF18266">
    <property type="entry name" value="Ncstrn_small"/>
    <property type="match status" value="1"/>
</dbReference>
<dbReference type="Proteomes" id="UP000193719">
    <property type="component" value="Unassembled WGS sequence"/>
</dbReference>
<evidence type="ECO:0000256" key="4">
    <source>
        <dbReference type="ARBA" id="ARBA00022692"/>
    </source>
</evidence>
<keyword evidence="13" id="KW-1185">Reference proteome</keyword>
<evidence type="ECO:0000256" key="9">
    <source>
        <dbReference type="ARBA" id="ARBA00023180"/>
    </source>
</evidence>
<dbReference type="EMBL" id="MCFH01000001">
    <property type="protein sequence ID" value="ORX60984.1"/>
    <property type="molecule type" value="Genomic_DNA"/>
</dbReference>
<evidence type="ECO:0000256" key="5">
    <source>
        <dbReference type="ARBA" id="ARBA00022729"/>
    </source>
</evidence>
<evidence type="ECO:0000256" key="8">
    <source>
        <dbReference type="ARBA" id="ARBA00023136"/>
    </source>
</evidence>
<evidence type="ECO:0000259" key="11">
    <source>
        <dbReference type="Pfam" id="PF18266"/>
    </source>
</evidence>
<reference evidence="12 13" key="2">
    <citation type="submission" date="2016-08" db="EMBL/GenBank/DDBJ databases">
        <title>Pervasive Adenine N6-methylation of Active Genes in Fungi.</title>
        <authorList>
            <consortium name="DOE Joint Genome Institute"/>
            <person name="Mondo S.J."/>
            <person name="Dannebaum R.O."/>
            <person name="Kuo R.C."/>
            <person name="Labutti K."/>
            <person name="Haridas S."/>
            <person name="Kuo A."/>
            <person name="Salamov A."/>
            <person name="Ahrendt S.R."/>
            <person name="Lipzen A."/>
            <person name="Sullivan W."/>
            <person name="Andreopoulos W.B."/>
            <person name="Clum A."/>
            <person name="Lindquist E."/>
            <person name="Daum C."/>
            <person name="Ramamoorthy G.K."/>
            <person name="Gryganskyi A."/>
            <person name="Culley D."/>
            <person name="Magnuson J.K."/>
            <person name="James T.Y."/>
            <person name="O'Malley M.A."/>
            <person name="Stajich J.E."/>
            <person name="Spatafora J.W."/>
            <person name="Visel A."/>
            <person name="Grigoriev I.V."/>
        </authorList>
    </citation>
    <scope>NUCLEOTIDE SEQUENCE [LARGE SCALE GENOMIC DNA]</scope>
    <source>
        <strain evidence="13">finn</strain>
    </source>
</reference>
<keyword evidence="6" id="KW-0914">Notch signaling pathway</keyword>
<keyword evidence="7 10" id="KW-1133">Transmembrane helix</keyword>
<evidence type="ECO:0000256" key="1">
    <source>
        <dbReference type="ARBA" id="ARBA00004479"/>
    </source>
</evidence>
<dbReference type="SUPFAM" id="SSF53187">
    <property type="entry name" value="Zn-dependent exopeptidases"/>
    <property type="match status" value="1"/>
</dbReference>
<accession>A0A1Y1VNJ5</accession>